<feature type="region of interest" description="Disordered" evidence="1">
    <location>
        <begin position="1279"/>
        <end position="1302"/>
    </location>
</feature>
<evidence type="ECO:0000256" key="1">
    <source>
        <dbReference type="SAM" id="MobiDB-lite"/>
    </source>
</evidence>
<dbReference type="EMBL" id="CAXDID020000021">
    <property type="protein sequence ID" value="CAL5987587.1"/>
    <property type="molecule type" value="Genomic_DNA"/>
</dbReference>
<evidence type="ECO:0000313" key="2">
    <source>
        <dbReference type="EMBL" id="CAL5987587.1"/>
    </source>
</evidence>
<organism evidence="2 3">
    <name type="scientific">Hexamita inflata</name>
    <dbReference type="NCBI Taxonomy" id="28002"/>
    <lineage>
        <taxon>Eukaryota</taxon>
        <taxon>Metamonada</taxon>
        <taxon>Diplomonadida</taxon>
        <taxon>Hexamitidae</taxon>
        <taxon>Hexamitinae</taxon>
        <taxon>Hexamita</taxon>
    </lineage>
</organism>
<gene>
    <name evidence="2" type="ORF">HINF_LOCUS9967</name>
</gene>
<name>A0ABP1H6U8_9EUKA</name>
<evidence type="ECO:0000313" key="3">
    <source>
        <dbReference type="Proteomes" id="UP001642409"/>
    </source>
</evidence>
<reference evidence="2 3" key="1">
    <citation type="submission" date="2024-07" db="EMBL/GenBank/DDBJ databases">
        <authorList>
            <person name="Akdeniz Z."/>
        </authorList>
    </citation>
    <scope>NUCLEOTIDE SEQUENCE [LARGE SCALE GENOMIC DNA]</scope>
</reference>
<dbReference type="Proteomes" id="UP001642409">
    <property type="component" value="Unassembled WGS sequence"/>
</dbReference>
<proteinExistence type="predicted"/>
<keyword evidence="3" id="KW-1185">Reference proteome</keyword>
<sequence>MSVEILNNELSQTATMTLQNYNQILSSWICGVQYNSLTIVDSLHTKEYLHLFIDASKIDPVNIIVLYTLLKLFQIQKYDQWLQLVITDSVEAVKKRHKVFNSNSLSTNISWLWCHIGLYSMHIGFNTVCNLKTNIFNKFTGLIYICPNTNAFYVVDGQQTNENNSVWEKQFENQYNFETVSFDEQQNQNEIVSYEENDLYLKNFIKELSMLYIMRIGVQQPELNPLAQLLPIFQFNLTKEESKDGLEKILDLDQYNQYLEAIESFQEHKAILPLNSNKFMISNFFQIPFHAKLLNEDLGQRACVQILLDQSQAFKTCYMVLNFVFYQCSTNNLQNTNYVLADGSQCGKTSFDLSLYYAFMFHQDLLLTPVMVQRKKGAQNQPLMGFNSVVITDVDDLCKNFQTKVKQIDLSQDNEQQLQVFQELVAAGVQDAYSYPDIIYEIARKLKKAFKQNSKAKAIIANVINNSVYLASSKYPKYKKQIEFIENNEMVQSMKYIIQCLQDQQNFNKQIIQQFLTNSASLIYLFKRIKKLKKVDIDSKFVKSFYIFDEVCYRSIDQNPNTFDYCKLFSLIKSIISMNKETAVTQTKTFLQLIQKDNEGFQLFLSQIQSVTQLTLLIFPLTIFLKANLKNELDTILNYISSLSLKSGDMQQVQGVQFLTELASIQAFEAIMYRDLNYILYNFKEVKLTFHKNLITGFLIESVLQNKQQLSRNIQLQIELFKNYVTSFNQVYQTEGITFFMSGTFCSLTNFVRYTEMLLTSSSSRGFVLRSVHSCPISTPQFQASKLHSKYYLEGIDSNFYKDPESYFDSYYQNMNNIQTQILNLFQAMNPYQSSFIQSLYAQVSPQLIIIDPKNKNIVYTKSHQTFCKISENDQIIQKIRASTMNHQLSIQKTKQGQMKSQSIEVHYNSFQNKQNMVNDKCLKLTVAQGHDALKMQSLTQSNIKQLANVGNFMIKQFINHLITQKAHPIAKVLLDNISFLGHFDRLNESMFILYYLVILKYGIESNEVKEGEILLAQIIPKVTQVNKNQLNNKLYYGISHTDNSKNQDQNIQATLTKKPADVFKQVIKQEQCINQDEIYISFLSPELVQLTQSKQDLSSTLQIDDLYQQYWDKQTIMSQVAAQSIFIEYPSLKIVIIAIKIDDSDFNNYLCVPSNTLQEAYMPTLTLDYLITFNFINGGENAFNVQLLDYHSQVNSQNILFNTITTYTHVLEIGPHDDSQNKNKCKNRAFGSISSQQESNHAAKDYLTNNTLNIKFFESFLKLLKKQETVISHKQDISADNVQPQGQKFDRFSKENKIDKQ</sequence>
<protein>
    <submittedName>
        <fullName evidence="2">Hypothetical_protein</fullName>
    </submittedName>
</protein>
<accession>A0ABP1H6U8</accession>
<comment type="caution">
    <text evidence="2">The sequence shown here is derived from an EMBL/GenBank/DDBJ whole genome shotgun (WGS) entry which is preliminary data.</text>
</comment>
<feature type="compositionally biased region" description="Basic and acidic residues" evidence="1">
    <location>
        <begin position="1289"/>
        <end position="1302"/>
    </location>
</feature>